<dbReference type="RefSeq" id="XP_046116180.1">
    <property type="nucleotide sequence ID" value="XM_046262378.1"/>
</dbReference>
<dbReference type="OrthoDB" id="10334806at2759"/>
<keyword evidence="1" id="KW-0732">Signal</keyword>
<dbReference type="GeneID" id="70293281"/>
<keyword evidence="3" id="KW-1185">Reference proteome</keyword>
<accession>A0A9P8CNZ7</accession>
<dbReference type="Proteomes" id="UP000887229">
    <property type="component" value="Unassembled WGS sequence"/>
</dbReference>
<gene>
    <name evidence="2" type="ORF">F5Z01DRAFT_638530</name>
</gene>
<dbReference type="EMBL" id="MU251263">
    <property type="protein sequence ID" value="KAG9252256.1"/>
    <property type="molecule type" value="Genomic_DNA"/>
</dbReference>
<evidence type="ECO:0000313" key="3">
    <source>
        <dbReference type="Proteomes" id="UP000887229"/>
    </source>
</evidence>
<organism evidence="2 3">
    <name type="scientific">Emericellopsis atlantica</name>
    <dbReference type="NCBI Taxonomy" id="2614577"/>
    <lineage>
        <taxon>Eukaryota</taxon>
        <taxon>Fungi</taxon>
        <taxon>Dikarya</taxon>
        <taxon>Ascomycota</taxon>
        <taxon>Pezizomycotina</taxon>
        <taxon>Sordariomycetes</taxon>
        <taxon>Hypocreomycetidae</taxon>
        <taxon>Hypocreales</taxon>
        <taxon>Bionectriaceae</taxon>
        <taxon>Emericellopsis</taxon>
    </lineage>
</organism>
<comment type="caution">
    <text evidence="2">The sequence shown here is derived from an EMBL/GenBank/DDBJ whole genome shotgun (WGS) entry which is preliminary data.</text>
</comment>
<reference evidence="2" key="1">
    <citation type="journal article" date="2021" name="IMA Fungus">
        <title>Genomic characterization of three marine fungi, including Emericellopsis atlantica sp. nov. with signatures of a generalist lifestyle and marine biomass degradation.</title>
        <authorList>
            <person name="Hagestad O.C."/>
            <person name="Hou L."/>
            <person name="Andersen J.H."/>
            <person name="Hansen E.H."/>
            <person name="Altermark B."/>
            <person name="Li C."/>
            <person name="Kuhnert E."/>
            <person name="Cox R.J."/>
            <person name="Crous P.W."/>
            <person name="Spatafora J.W."/>
            <person name="Lail K."/>
            <person name="Amirebrahimi M."/>
            <person name="Lipzen A."/>
            <person name="Pangilinan J."/>
            <person name="Andreopoulos W."/>
            <person name="Hayes R.D."/>
            <person name="Ng V."/>
            <person name="Grigoriev I.V."/>
            <person name="Jackson S.A."/>
            <person name="Sutton T.D.S."/>
            <person name="Dobson A.D.W."/>
            <person name="Rama T."/>
        </authorList>
    </citation>
    <scope>NUCLEOTIDE SEQUENCE</scope>
    <source>
        <strain evidence="2">TS7</strain>
    </source>
</reference>
<proteinExistence type="predicted"/>
<feature type="signal peptide" evidence="1">
    <location>
        <begin position="1"/>
        <end position="19"/>
    </location>
</feature>
<protein>
    <recommendedName>
        <fullName evidence="4">DUF4794 domain-containing protein</fullName>
    </recommendedName>
</protein>
<name>A0A9P8CNZ7_9HYPO</name>
<dbReference type="AlphaFoldDB" id="A0A9P8CNZ7"/>
<sequence>MAILKNLVLLGIAASPSMALPVPYAGGPDAASNVMASRDVDMDRIAELAIAAGVPVPVAPFPRKRDTQSENRPLTEAELQWLVNGPPVYTPESEKREAVPPPDLDEDVFTILPYPLPKPVTQDSKRQAADPQEDNVFTILPYPLPEDVAENMKRQEEDIFTILPYPLPDGIAYKRKRQELGGDVFTILPYPLPDGVAENSKRQEENVFTILPYPLPESVDANKEE</sequence>
<feature type="chain" id="PRO_5040186096" description="DUF4794 domain-containing protein" evidence="1">
    <location>
        <begin position="20"/>
        <end position="225"/>
    </location>
</feature>
<evidence type="ECO:0000313" key="2">
    <source>
        <dbReference type="EMBL" id="KAG9252256.1"/>
    </source>
</evidence>
<evidence type="ECO:0000256" key="1">
    <source>
        <dbReference type="SAM" id="SignalP"/>
    </source>
</evidence>
<evidence type="ECO:0008006" key="4">
    <source>
        <dbReference type="Google" id="ProtNLM"/>
    </source>
</evidence>